<name>A0A437AQ19_9MICR</name>
<dbReference type="Proteomes" id="UP000282876">
    <property type="component" value="Unassembled WGS sequence"/>
</dbReference>
<keyword evidence="3" id="KW-1185">Reference proteome</keyword>
<keyword evidence="1" id="KW-1133">Transmembrane helix</keyword>
<proteinExistence type="predicted"/>
<evidence type="ECO:0000313" key="2">
    <source>
        <dbReference type="EMBL" id="RVD93198.1"/>
    </source>
</evidence>
<evidence type="ECO:0008006" key="4">
    <source>
        <dbReference type="Google" id="ProtNLM"/>
    </source>
</evidence>
<feature type="transmembrane region" description="Helical" evidence="1">
    <location>
        <begin position="84"/>
        <end position="105"/>
    </location>
</feature>
<accession>A0A437AQ19</accession>
<sequence>MNELNKLPKGTLKIILLTIFIPLLLNTSQNINKYLALRLNWRLPFNLFINLFRSGLDVNLIVNTLMRLQTLSSLENSGVSEHELLGYTLFGCPMFLLSFYLEGVTSFSGSLSLMYTYYLSKISDYFNIFGVIVKANYLPIINLGLEFLTSKGMTKSYYGYINGVLYFYLKSKGVRMPYWIYNSYCNLCKGFKNPFKPNKSIRLKDARKMRKEKKLN</sequence>
<dbReference type="AlphaFoldDB" id="A0A437AQ19"/>
<feature type="transmembrane region" description="Helical" evidence="1">
    <location>
        <begin position="125"/>
        <end position="145"/>
    </location>
</feature>
<comment type="caution">
    <text evidence="2">The sequence shown here is derived from an EMBL/GenBank/DDBJ whole genome shotgun (WGS) entry which is preliminary data.</text>
</comment>
<evidence type="ECO:0000256" key="1">
    <source>
        <dbReference type="SAM" id="Phobius"/>
    </source>
</evidence>
<dbReference type="OrthoDB" id="2188921at2759"/>
<reference evidence="2 3" key="1">
    <citation type="submission" date="2018-10" db="EMBL/GenBank/DDBJ databases">
        <title>Draft genome sequence of the microsporidian Tubulinosema ratisbonensis.</title>
        <authorList>
            <person name="Polonais V."/>
            <person name="Peyretaillade E."/>
            <person name="Niehus S."/>
            <person name="Wawrzyniak I."/>
            <person name="Franchet A."/>
            <person name="Gaspin C."/>
            <person name="Reichstadt M."/>
            <person name="Belser C."/>
            <person name="Labadie K."/>
            <person name="Delbac F."/>
            <person name="Ferrandon D."/>
        </authorList>
    </citation>
    <scope>NUCLEOTIDE SEQUENCE [LARGE SCALE GENOMIC DNA]</scope>
    <source>
        <strain evidence="2 3">Franzen</strain>
    </source>
</reference>
<dbReference type="EMBL" id="RCSS01000071">
    <property type="protein sequence ID" value="RVD93198.1"/>
    <property type="molecule type" value="Genomic_DNA"/>
</dbReference>
<keyword evidence="1" id="KW-0812">Transmembrane</keyword>
<organism evidence="2 3">
    <name type="scientific">Tubulinosema ratisbonensis</name>
    <dbReference type="NCBI Taxonomy" id="291195"/>
    <lineage>
        <taxon>Eukaryota</taxon>
        <taxon>Fungi</taxon>
        <taxon>Fungi incertae sedis</taxon>
        <taxon>Microsporidia</taxon>
        <taxon>Tubulinosematoidea</taxon>
        <taxon>Tubulinosematidae</taxon>
        <taxon>Tubulinosema</taxon>
    </lineage>
</organism>
<evidence type="ECO:0000313" key="3">
    <source>
        <dbReference type="Proteomes" id="UP000282876"/>
    </source>
</evidence>
<gene>
    <name evidence="2" type="ORF">TUBRATIS_002760</name>
</gene>
<feature type="transmembrane region" description="Helical" evidence="1">
    <location>
        <begin position="12"/>
        <end position="31"/>
    </location>
</feature>
<dbReference type="VEuPathDB" id="MicrosporidiaDB:TUBRATIS_002760"/>
<protein>
    <recommendedName>
        <fullName evidence="4">Derlin</fullName>
    </recommendedName>
</protein>
<keyword evidence="1" id="KW-0472">Membrane</keyword>